<sequence>MTGDSVTVVVAGPDEHGVGEELTALGATVSRIEDVVSAAALTDAGIADADYLVLTDVEEATGIPVAKELNPDVTVVTYAERSLPEFVAAVADHAVDPALLSAAVVAEELAGDD</sequence>
<dbReference type="RefSeq" id="WP_379779708.1">
    <property type="nucleotide sequence ID" value="NZ_JBHSWW010000038.1"/>
</dbReference>
<dbReference type="Pfam" id="PF23443">
    <property type="entry name" value="DUF7126"/>
    <property type="match status" value="1"/>
</dbReference>
<comment type="caution">
    <text evidence="1">The sequence shown here is derived from an EMBL/GenBank/DDBJ whole genome shotgun (WGS) entry which is preliminary data.</text>
</comment>
<proteinExistence type="predicted"/>
<name>A0ABD5SA46_9EURY</name>
<accession>A0ABD5SA46</accession>
<dbReference type="AlphaFoldDB" id="A0ABD5SA46"/>
<protein>
    <submittedName>
        <fullName evidence="1">CTP synthetase</fullName>
    </submittedName>
</protein>
<evidence type="ECO:0000313" key="1">
    <source>
        <dbReference type="EMBL" id="MFC6752736.1"/>
    </source>
</evidence>
<keyword evidence="2" id="KW-1185">Reference proteome</keyword>
<dbReference type="Gene3D" id="3.40.50.720">
    <property type="entry name" value="NAD(P)-binding Rossmann-like Domain"/>
    <property type="match status" value="1"/>
</dbReference>
<gene>
    <name evidence="1" type="ORF">ACFQEU_04545</name>
</gene>
<organism evidence="1 2">
    <name type="scientific">Halorubrum tibetense</name>
    <dbReference type="NCBI Taxonomy" id="175631"/>
    <lineage>
        <taxon>Archaea</taxon>
        <taxon>Methanobacteriati</taxon>
        <taxon>Methanobacteriota</taxon>
        <taxon>Stenosarchaea group</taxon>
        <taxon>Halobacteria</taxon>
        <taxon>Halobacteriales</taxon>
        <taxon>Haloferacaceae</taxon>
        <taxon>Halorubrum</taxon>
    </lineage>
</organism>
<reference evidence="1 2" key="1">
    <citation type="journal article" date="2019" name="Int. J. Syst. Evol. Microbiol.">
        <title>The Global Catalogue of Microorganisms (GCM) 10K type strain sequencing project: providing services to taxonomists for standard genome sequencing and annotation.</title>
        <authorList>
            <consortium name="The Broad Institute Genomics Platform"/>
            <consortium name="The Broad Institute Genome Sequencing Center for Infectious Disease"/>
            <person name="Wu L."/>
            <person name="Ma J."/>
        </authorList>
    </citation>
    <scope>NUCLEOTIDE SEQUENCE [LARGE SCALE GENOMIC DNA]</scope>
    <source>
        <strain evidence="1 2">CGMCC 1.3239</strain>
    </source>
</reference>
<dbReference type="EMBL" id="JBHSWW010000038">
    <property type="protein sequence ID" value="MFC6752736.1"/>
    <property type="molecule type" value="Genomic_DNA"/>
</dbReference>
<evidence type="ECO:0000313" key="2">
    <source>
        <dbReference type="Proteomes" id="UP001596442"/>
    </source>
</evidence>
<dbReference type="Proteomes" id="UP001596442">
    <property type="component" value="Unassembled WGS sequence"/>
</dbReference>
<dbReference type="InterPro" id="IPR055550">
    <property type="entry name" value="DUF7126"/>
</dbReference>